<dbReference type="InterPro" id="IPR036236">
    <property type="entry name" value="Znf_C2H2_sf"/>
</dbReference>
<dbReference type="OrthoDB" id="6077919at2759"/>
<dbReference type="PhylomeDB" id="B4GNU3"/>
<feature type="domain" description="C2H2-type" evidence="8">
    <location>
        <begin position="175"/>
        <end position="202"/>
    </location>
</feature>
<feature type="domain" description="C2H2-type" evidence="8">
    <location>
        <begin position="117"/>
        <end position="144"/>
    </location>
</feature>
<organism evidence="10">
    <name type="scientific">Drosophila persimilis</name>
    <name type="common">Fruit fly</name>
    <dbReference type="NCBI Taxonomy" id="7234"/>
    <lineage>
        <taxon>Eukaryota</taxon>
        <taxon>Metazoa</taxon>
        <taxon>Ecdysozoa</taxon>
        <taxon>Arthropoda</taxon>
        <taxon>Hexapoda</taxon>
        <taxon>Insecta</taxon>
        <taxon>Pterygota</taxon>
        <taxon>Neoptera</taxon>
        <taxon>Endopterygota</taxon>
        <taxon>Diptera</taxon>
        <taxon>Brachycera</taxon>
        <taxon>Muscomorpha</taxon>
        <taxon>Ephydroidea</taxon>
        <taxon>Drosophilidae</taxon>
        <taxon>Drosophila</taxon>
        <taxon>Sophophora</taxon>
    </lineage>
</organism>
<keyword evidence="10" id="KW-1185">Reference proteome</keyword>
<keyword evidence="4 7" id="KW-0863">Zinc-finger</keyword>
<keyword evidence="3" id="KW-0677">Repeat</keyword>
<dbReference type="PANTHER" id="PTHR16515:SF66">
    <property type="entry name" value="C2H2-TYPE DOMAIN-CONTAINING PROTEIN"/>
    <property type="match status" value="1"/>
</dbReference>
<dbReference type="eggNOG" id="KOG1721">
    <property type="taxonomic scope" value="Eukaryota"/>
</dbReference>
<dbReference type="PANTHER" id="PTHR16515">
    <property type="entry name" value="PR DOMAIN ZINC FINGER PROTEIN"/>
    <property type="match status" value="1"/>
</dbReference>
<dbReference type="HOGENOM" id="CLU_040464_0_0_1"/>
<dbReference type="SUPFAM" id="SSF57667">
    <property type="entry name" value="beta-beta-alpha zinc fingers"/>
    <property type="match status" value="3"/>
</dbReference>
<evidence type="ECO:0000256" key="7">
    <source>
        <dbReference type="PROSITE-ProRule" id="PRU00042"/>
    </source>
</evidence>
<dbReference type="InterPro" id="IPR050331">
    <property type="entry name" value="Zinc_finger"/>
</dbReference>
<dbReference type="GO" id="GO:0005634">
    <property type="term" value="C:nucleus"/>
    <property type="evidence" value="ECO:0007669"/>
    <property type="project" value="UniProtKB-SubCell"/>
</dbReference>
<feature type="domain" description="C2H2-type" evidence="8">
    <location>
        <begin position="231"/>
        <end position="256"/>
    </location>
</feature>
<keyword evidence="6" id="KW-0539">Nucleus</keyword>
<evidence type="ECO:0000256" key="3">
    <source>
        <dbReference type="ARBA" id="ARBA00022737"/>
    </source>
</evidence>
<feature type="domain" description="C2H2-type" evidence="8">
    <location>
        <begin position="203"/>
        <end position="230"/>
    </location>
</feature>
<dbReference type="PROSITE" id="PS50157">
    <property type="entry name" value="ZINC_FINGER_C2H2_2"/>
    <property type="match status" value="5"/>
</dbReference>
<keyword evidence="5" id="KW-0862">Zinc</keyword>
<gene>
    <name evidence="9" type="primary">Dper\GL13725</name>
    <name evidence="9" type="ORF">Dper_GL13725</name>
</gene>
<dbReference type="OMA" id="CEATGQN"/>
<reference evidence="9 10" key="1">
    <citation type="journal article" date="2007" name="Nature">
        <title>Evolution of genes and genomes on the Drosophila phylogeny.</title>
        <authorList>
            <consortium name="Drosophila 12 Genomes Consortium"/>
            <person name="Clark A.G."/>
            <person name="Eisen M.B."/>
            <person name="Smith D.R."/>
            <person name="Bergman C.M."/>
            <person name="Oliver B."/>
            <person name="Markow T.A."/>
            <person name="Kaufman T.C."/>
            <person name="Kellis M."/>
            <person name="Gelbart W."/>
            <person name="Iyer V.N."/>
            <person name="Pollard D.A."/>
            <person name="Sackton T.B."/>
            <person name="Larracuente A.M."/>
            <person name="Singh N.D."/>
            <person name="Abad J.P."/>
            <person name="Abt D.N."/>
            <person name="Adryan B."/>
            <person name="Aguade M."/>
            <person name="Akashi H."/>
            <person name="Anderson W.W."/>
            <person name="Aquadro C.F."/>
            <person name="Ardell D.H."/>
            <person name="Arguello R."/>
            <person name="Artieri C.G."/>
            <person name="Barbash D.A."/>
            <person name="Barker D."/>
            <person name="Barsanti P."/>
            <person name="Batterham P."/>
            <person name="Batzoglou S."/>
            <person name="Begun D."/>
            <person name="Bhutkar A."/>
            <person name="Blanco E."/>
            <person name="Bosak S.A."/>
            <person name="Bradley R.K."/>
            <person name="Brand A.D."/>
            <person name="Brent M.R."/>
            <person name="Brooks A.N."/>
            <person name="Brown R.H."/>
            <person name="Butlin R.K."/>
            <person name="Caggese C."/>
            <person name="Calvi B.R."/>
            <person name="Bernardo de Carvalho A."/>
            <person name="Caspi A."/>
            <person name="Castrezana S."/>
            <person name="Celniker S.E."/>
            <person name="Chang J.L."/>
            <person name="Chapple C."/>
            <person name="Chatterji S."/>
            <person name="Chinwalla A."/>
            <person name="Civetta A."/>
            <person name="Clifton S.W."/>
            <person name="Comeron J.M."/>
            <person name="Costello J.C."/>
            <person name="Coyne J.A."/>
            <person name="Daub J."/>
            <person name="David R.G."/>
            <person name="Delcher A.L."/>
            <person name="Delehaunty K."/>
            <person name="Do C.B."/>
            <person name="Ebling H."/>
            <person name="Edwards K."/>
            <person name="Eickbush T."/>
            <person name="Evans J.D."/>
            <person name="Filipski A."/>
            <person name="Findeiss S."/>
            <person name="Freyhult E."/>
            <person name="Fulton L."/>
            <person name="Fulton R."/>
            <person name="Garcia A.C."/>
            <person name="Gardiner A."/>
            <person name="Garfield D.A."/>
            <person name="Garvin B.E."/>
            <person name="Gibson G."/>
            <person name="Gilbert D."/>
            <person name="Gnerre S."/>
            <person name="Godfrey J."/>
            <person name="Good R."/>
            <person name="Gotea V."/>
            <person name="Gravely B."/>
            <person name="Greenberg A.J."/>
            <person name="Griffiths-Jones S."/>
            <person name="Gross S."/>
            <person name="Guigo R."/>
            <person name="Gustafson E.A."/>
            <person name="Haerty W."/>
            <person name="Hahn M.W."/>
            <person name="Halligan D.L."/>
            <person name="Halpern A.L."/>
            <person name="Halter G.M."/>
            <person name="Han M.V."/>
            <person name="Heger A."/>
            <person name="Hillier L."/>
            <person name="Hinrichs A.S."/>
            <person name="Holmes I."/>
            <person name="Hoskins R.A."/>
            <person name="Hubisz M.J."/>
            <person name="Hultmark D."/>
            <person name="Huntley M.A."/>
            <person name="Jaffe D.B."/>
            <person name="Jagadeeshan S."/>
            <person name="Jeck W.R."/>
            <person name="Johnson J."/>
            <person name="Jones C.D."/>
            <person name="Jordan W.C."/>
            <person name="Karpen G.H."/>
            <person name="Kataoka E."/>
            <person name="Keightley P.D."/>
            <person name="Kheradpour P."/>
            <person name="Kirkness E.F."/>
            <person name="Koerich L.B."/>
            <person name="Kristiansen K."/>
            <person name="Kudrna D."/>
            <person name="Kulathinal R.J."/>
            <person name="Kumar S."/>
            <person name="Kwok R."/>
            <person name="Lander E."/>
            <person name="Langley C.H."/>
            <person name="Lapoint R."/>
            <person name="Lazzaro B.P."/>
            <person name="Lee S.J."/>
            <person name="Levesque L."/>
            <person name="Li R."/>
            <person name="Lin C.F."/>
            <person name="Lin M.F."/>
            <person name="Lindblad-Toh K."/>
            <person name="Llopart A."/>
            <person name="Long M."/>
            <person name="Low L."/>
            <person name="Lozovsky E."/>
            <person name="Lu J."/>
            <person name="Luo M."/>
            <person name="Machado C.A."/>
            <person name="Makalowski W."/>
            <person name="Marzo M."/>
            <person name="Matsuda M."/>
            <person name="Matzkin L."/>
            <person name="McAllister B."/>
            <person name="McBride C.S."/>
            <person name="McKernan B."/>
            <person name="McKernan K."/>
            <person name="Mendez-Lago M."/>
            <person name="Minx P."/>
            <person name="Mollenhauer M.U."/>
            <person name="Montooth K."/>
            <person name="Mount S.M."/>
            <person name="Mu X."/>
            <person name="Myers E."/>
            <person name="Negre B."/>
            <person name="Newfeld S."/>
            <person name="Nielsen R."/>
            <person name="Noor M.A."/>
            <person name="O'Grady P."/>
            <person name="Pachter L."/>
            <person name="Papaceit M."/>
            <person name="Parisi M.J."/>
            <person name="Parisi M."/>
            <person name="Parts L."/>
            <person name="Pedersen J.S."/>
            <person name="Pesole G."/>
            <person name="Phillippy A.M."/>
            <person name="Ponting C.P."/>
            <person name="Pop M."/>
            <person name="Porcelli D."/>
            <person name="Powell J.R."/>
            <person name="Prohaska S."/>
            <person name="Pruitt K."/>
            <person name="Puig M."/>
            <person name="Quesneville H."/>
            <person name="Ram K.R."/>
            <person name="Rand D."/>
            <person name="Rasmussen M.D."/>
            <person name="Reed L.K."/>
            <person name="Reenan R."/>
            <person name="Reily A."/>
            <person name="Remington K.A."/>
            <person name="Rieger T.T."/>
            <person name="Ritchie M.G."/>
            <person name="Robin C."/>
            <person name="Rogers Y.H."/>
            <person name="Rohde C."/>
            <person name="Rozas J."/>
            <person name="Rubenfield M.J."/>
            <person name="Ruiz A."/>
            <person name="Russo S."/>
            <person name="Salzberg S.L."/>
            <person name="Sanchez-Gracia A."/>
            <person name="Saranga D.J."/>
            <person name="Sato H."/>
            <person name="Schaeffer S.W."/>
            <person name="Schatz M.C."/>
            <person name="Schlenke T."/>
            <person name="Schwartz R."/>
            <person name="Segarra C."/>
            <person name="Singh R.S."/>
            <person name="Sirot L."/>
            <person name="Sirota M."/>
            <person name="Sisneros N.B."/>
            <person name="Smith C.D."/>
            <person name="Smith T.F."/>
            <person name="Spieth J."/>
            <person name="Stage D.E."/>
            <person name="Stark A."/>
            <person name="Stephan W."/>
            <person name="Strausberg R.L."/>
            <person name="Strempel S."/>
            <person name="Sturgill D."/>
            <person name="Sutton G."/>
            <person name="Sutton G.G."/>
            <person name="Tao W."/>
            <person name="Teichmann S."/>
            <person name="Tobari Y.N."/>
            <person name="Tomimura Y."/>
            <person name="Tsolas J.M."/>
            <person name="Valente V.L."/>
            <person name="Venter E."/>
            <person name="Venter J.C."/>
            <person name="Vicario S."/>
            <person name="Vieira F.G."/>
            <person name="Vilella A.J."/>
            <person name="Villasante A."/>
            <person name="Walenz B."/>
            <person name="Wang J."/>
            <person name="Wasserman M."/>
            <person name="Watts T."/>
            <person name="Wilson D."/>
            <person name="Wilson R.K."/>
            <person name="Wing R.A."/>
            <person name="Wolfner M.F."/>
            <person name="Wong A."/>
            <person name="Wong G.K."/>
            <person name="Wu C.I."/>
            <person name="Wu G."/>
            <person name="Yamamoto D."/>
            <person name="Yang H.P."/>
            <person name="Yang S.P."/>
            <person name="Yorke J.A."/>
            <person name="Yoshida K."/>
            <person name="Zdobnov E."/>
            <person name="Zhang P."/>
            <person name="Zhang Y."/>
            <person name="Zimin A.V."/>
            <person name="Baldwin J."/>
            <person name="Abdouelleil A."/>
            <person name="Abdulkadir J."/>
            <person name="Abebe A."/>
            <person name="Abera B."/>
            <person name="Abreu J."/>
            <person name="Acer S.C."/>
            <person name="Aftuck L."/>
            <person name="Alexander A."/>
            <person name="An P."/>
            <person name="Anderson E."/>
            <person name="Anderson S."/>
            <person name="Arachi H."/>
            <person name="Azer M."/>
            <person name="Bachantsang P."/>
            <person name="Barry A."/>
            <person name="Bayul T."/>
            <person name="Berlin A."/>
            <person name="Bessette D."/>
            <person name="Bloom T."/>
            <person name="Blye J."/>
            <person name="Boguslavskiy L."/>
            <person name="Bonnet C."/>
            <person name="Boukhgalter B."/>
            <person name="Bourzgui I."/>
            <person name="Brown A."/>
            <person name="Cahill P."/>
            <person name="Channer S."/>
            <person name="Cheshatsang Y."/>
            <person name="Chuda L."/>
            <person name="Citroen M."/>
            <person name="Collymore A."/>
            <person name="Cooke P."/>
            <person name="Costello M."/>
            <person name="D'Aco K."/>
            <person name="Daza R."/>
            <person name="De Haan G."/>
            <person name="DeGray S."/>
            <person name="DeMaso C."/>
            <person name="Dhargay N."/>
            <person name="Dooley K."/>
            <person name="Dooley E."/>
            <person name="Doricent M."/>
            <person name="Dorje P."/>
            <person name="Dorjee K."/>
            <person name="Dupes A."/>
            <person name="Elong R."/>
            <person name="Falk J."/>
            <person name="Farina A."/>
            <person name="Faro S."/>
            <person name="Ferguson D."/>
            <person name="Fisher S."/>
            <person name="Foley C.D."/>
            <person name="Franke A."/>
            <person name="Friedrich D."/>
            <person name="Gadbois L."/>
            <person name="Gearin G."/>
            <person name="Gearin C.R."/>
            <person name="Giannoukos G."/>
            <person name="Goode T."/>
            <person name="Graham J."/>
            <person name="Grandbois E."/>
            <person name="Grewal S."/>
            <person name="Gyaltsen K."/>
            <person name="Hafez N."/>
            <person name="Hagos B."/>
            <person name="Hall J."/>
            <person name="Henson C."/>
            <person name="Hollinger A."/>
            <person name="Honan T."/>
            <person name="Huard M.D."/>
            <person name="Hughes L."/>
            <person name="Hurhula B."/>
            <person name="Husby M.E."/>
            <person name="Kamat A."/>
            <person name="Kanga B."/>
            <person name="Kashin S."/>
            <person name="Khazanovich D."/>
            <person name="Kisner P."/>
            <person name="Lance K."/>
            <person name="Lara M."/>
            <person name="Lee W."/>
            <person name="Lennon N."/>
            <person name="Letendre F."/>
            <person name="LeVine R."/>
            <person name="Lipovsky A."/>
            <person name="Liu X."/>
            <person name="Liu J."/>
            <person name="Liu S."/>
            <person name="Lokyitsang T."/>
            <person name="Lokyitsang Y."/>
            <person name="Lubonja R."/>
            <person name="Lui A."/>
            <person name="MacDonald P."/>
            <person name="Magnisalis V."/>
            <person name="Maru K."/>
            <person name="Matthews C."/>
            <person name="McCusker W."/>
            <person name="McDonough S."/>
            <person name="Mehta T."/>
            <person name="Meldrim J."/>
            <person name="Meneus L."/>
            <person name="Mihai O."/>
            <person name="Mihalev A."/>
            <person name="Mihova T."/>
            <person name="Mittelman R."/>
            <person name="Mlenga V."/>
            <person name="Montmayeur A."/>
            <person name="Mulrain L."/>
            <person name="Navidi A."/>
            <person name="Naylor J."/>
            <person name="Negash T."/>
            <person name="Nguyen T."/>
            <person name="Nguyen N."/>
            <person name="Nicol R."/>
            <person name="Norbu C."/>
            <person name="Norbu N."/>
            <person name="Novod N."/>
            <person name="O'Neill B."/>
            <person name="Osman S."/>
            <person name="Markiewicz E."/>
            <person name="Oyono O.L."/>
            <person name="Patti C."/>
            <person name="Phunkhang P."/>
            <person name="Pierre F."/>
            <person name="Priest M."/>
            <person name="Raghuraman S."/>
            <person name="Rege F."/>
            <person name="Reyes R."/>
            <person name="Rise C."/>
            <person name="Rogov P."/>
            <person name="Ross K."/>
            <person name="Ryan E."/>
            <person name="Settipalli S."/>
            <person name="Shea T."/>
            <person name="Sherpa N."/>
            <person name="Shi L."/>
            <person name="Shih D."/>
            <person name="Sparrow T."/>
            <person name="Spaulding J."/>
            <person name="Stalker J."/>
            <person name="Stange-Thomann N."/>
            <person name="Stavropoulos S."/>
            <person name="Stone C."/>
            <person name="Strader C."/>
            <person name="Tesfaye S."/>
            <person name="Thomson T."/>
            <person name="Thoulutsang Y."/>
            <person name="Thoulutsang D."/>
            <person name="Topham K."/>
            <person name="Topping I."/>
            <person name="Tsamla T."/>
            <person name="Vassiliev H."/>
            <person name="Vo A."/>
            <person name="Wangchuk T."/>
            <person name="Wangdi T."/>
            <person name="Weiand M."/>
            <person name="Wilkinson J."/>
            <person name="Wilson A."/>
            <person name="Yadav S."/>
            <person name="Young G."/>
            <person name="Yu Q."/>
            <person name="Zembek L."/>
            <person name="Zhong D."/>
            <person name="Zimmer A."/>
            <person name="Zwirko Z."/>
            <person name="Jaffe D.B."/>
            <person name="Alvarez P."/>
            <person name="Brockman W."/>
            <person name="Butler J."/>
            <person name="Chin C."/>
            <person name="Gnerre S."/>
            <person name="Grabherr M."/>
            <person name="Kleber M."/>
            <person name="Mauceli E."/>
            <person name="MacCallum I."/>
        </authorList>
    </citation>
    <scope>NUCLEOTIDE SEQUENCE [LARGE SCALE GENOMIC DNA]</scope>
    <source>
        <strain evidence="10">MSH-3 / Tucson 14011-0111.49</strain>
    </source>
</reference>
<dbReference type="Gene3D" id="3.30.160.60">
    <property type="entry name" value="Classic Zinc Finger"/>
    <property type="match status" value="2"/>
</dbReference>
<proteinExistence type="predicted"/>
<evidence type="ECO:0000313" key="10">
    <source>
        <dbReference type="Proteomes" id="UP000008744"/>
    </source>
</evidence>
<accession>B4GNU3</accession>
<protein>
    <submittedName>
        <fullName evidence="9">GL13725</fullName>
    </submittedName>
</protein>
<dbReference type="GO" id="GO:0008270">
    <property type="term" value="F:zinc ion binding"/>
    <property type="evidence" value="ECO:0007669"/>
    <property type="project" value="UniProtKB-KW"/>
</dbReference>
<dbReference type="Pfam" id="PF00096">
    <property type="entry name" value="zf-C2H2"/>
    <property type="match status" value="4"/>
</dbReference>
<dbReference type="Proteomes" id="UP000008744">
    <property type="component" value="Unassembled WGS sequence"/>
</dbReference>
<dbReference type="SMART" id="SM00355">
    <property type="entry name" value="ZnF_C2H2"/>
    <property type="match status" value="6"/>
</dbReference>
<keyword evidence="2" id="KW-0479">Metal-binding</keyword>
<dbReference type="InterPro" id="IPR013087">
    <property type="entry name" value="Znf_C2H2_type"/>
</dbReference>
<evidence type="ECO:0000256" key="1">
    <source>
        <dbReference type="ARBA" id="ARBA00004123"/>
    </source>
</evidence>
<comment type="subcellular location">
    <subcellularLocation>
        <location evidence="1">Nucleus</location>
    </subcellularLocation>
</comment>
<evidence type="ECO:0000256" key="2">
    <source>
        <dbReference type="ARBA" id="ARBA00022723"/>
    </source>
</evidence>
<evidence type="ECO:0000259" key="8">
    <source>
        <dbReference type="PROSITE" id="PS50157"/>
    </source>
</evidence>
<evidence type="ECO:0000256" key="4">
    <source>
        <dbReference type="ARBA" id="ARBA00022771"/>
    </source>
</evidence>
<sequence length="578" mass="66250">MGKCPRCDCEATGQNRLVTDSCGHTKCRLCLVADVSDCLECTNKETVSPKKISNAKMTADKRITITDQGYHCTVCKKDFRSRTQQYYHLTCGNDLLKKFCCKQCNRRHMRIHNNEQHACDHCHKVFRCLSTLKDHLVAHTDHGFAYKCETCAKLFQNKANLNQHRQKHDQNSSRHKCKVCQKSFLRQSTLRLHMKRHALRERQPCPLCGKSYNDADALARHLRQHKTVERYRCTQCDVTVNRRDNMHRHLRSMHPGVSFESSVEIITPTRALEPETAEGTPTESLRYNSVIKSVGNVEPVLLPPPLPEVQLEQQQAPVMTTAPKPLPDAMQKQNVKLYRKIILDLDNEEYSNELTMEEEVSTGQDSAAMQEQLFNMFDEQAELESLQEIYYLTNGASGSWRKLLAFGVSLEQQLKRKLLWIWPTSVDLENYNHFLAKHNIQRILSIGCGSGLLEWLMAAAAGEHKISMHGLEVDRNWWQSKYSVRSFIPLNYVEDAANPSQLDSGFLSNCCNDDPPCAMLFCYFNNRRAFLDYLRIYRGKWLILIGPKPAVGHTYRSESHSAAASHRCVDSAGTPRLD</sequence>
<dbReference type="AlphaFoldDB" id="B4GNU3"/>
<evidence type="ECO:0000313" key="9">
    <source>
        <dbReference type="EMBL" id="EDW38826.1"/>
    </source>
</evidence>
<name>B4GNU3_DROPE</name>
<dbReference type="PROSITE" id="PS00028">
    <property type="entry name" value="ZINC_FINGER_C2H2_1"/>
    <property type="match status" value="5"/>
</dbReference>
<feature type="domain" description="C2H2-type" evidence="8">
    <location>
        <begin position="146"/>
        <end position="173"/>
    </location>
</feature>
<evidence type="ECO:0000256" key="6">
    <source>
        <dbReference type="ARBA" id="ARBA00023242"/>
    </source>
</evidence>
<evidence type="ECO:0000256" key="5">
    <source>
        <dbReference type="ARBA" id="ARBA00022833"/>
    </source>
</evidence>
<dbReference type="EMBL" id="CH479186">
    <property type="protein sequence ID" value="EDW38826.1"/>
    <property type="molecule type" value="Genomic_DNA"/>
</dbReference>
<dbReference type="GO" id="GO:0010468">
    <property type="term" value="P:regulation of gene expression"/>
    <property type="evidence" value="ECO:0007669"/>
    <property type="project" value="TreeGrafter"/>
</dbReference>